<dbReference type="AlphaFoldDB" id="A0A833STA3"/>
<accession>A0A833STA3</accession>
<comment type="caution">
    <text evidence="1">The sequence shown here is derived from an EMBL/GenBank/DDBJ whole genome shotgun (WGS) entry which is preliminary data.</text>
</comment>
<dbReference type="EMBL" id="WSZM01000232">
    <property type="protein sequence ID" value="KAF4037764.1"/>
    <property type="molecule type" value="Genomic_DNA"/>
</dbReference>
<dbReference type="Proteomes" id="UP000704712">
    <property type="component" value="Unassembled WGS sequence"/>
</dbReference>
<proteinExistence type="predicted"/>
<organism evidence="1 3">
    <name type="scientific">Phytophthora infestans</name>
    <name type="common">Potato late blight agent</name>
    <name type="synonym">Botrytis infestans</name>
    <dbReference type="NCBI Taxonomy" id="4787"/>
    <lineage>
        <taxon>Eukaryota</taxon>
        <taxon>Sar</taxon>
        <taxon>Stramenopiles</taxon>
        <taxon>Oomycota</taxon>
        <taxon>Peronosporomycetes</taxon>
        <taxon>Peronosporales</taxon>
        <taxon>Peronosporaceae</taxon>
        <taxon>Phytophthora</taxon>
    </lineage>
</organism>
<name>A0A833STA3_PHYIN</name>
<reference evidence="1" key="1">
    <citation type="submission" date="2020-04" db="EMBL/GenBank/DDBJ databases">
        <title>Hybrid Assembly of Korean Phytophthora infestans isolates.</title>
        <authorList>
            <person name="Prokchorchik M."/>
            <person name="Lee Y."/>
            <person name="Seo J."/>
            <person name="Cho J.-H."/>
            <person name="Park Y.-E."/>
            <person name="Jang D.-C."/>
            <person name="Im J.-S."/>
            <person name="Choi J.-G."/>
            <person name="Park H.-J."/>
            <person name="Lee G.-B."/>
            <person name="Lee Y.-G."/>
            <person name="Hong S.-Y."/>
            <person name="Cho K."/>
            <person name="Sohn K.H."/>
        </authorList>
    </citation>
    <scope>NUCLEOTIDE SEQUENCE</scope>
    <source>
        <strain evidence="1">KR_1_A1</strain>
        <strain evidence="2">KR_2_A2</strain>
    </source>
</reference>
<sequence length="98" mass="11279">MATRWNVGKGNKHRESGMDVLFMSLWVLKNGGRWDLVASTFHFKALTFEKKMVSCLETLSPYLYKVYVSHAGHDKTMRSEILAEHPSGTTGRQAMRWM</sequence>
<evidence type="ECO:0000313" key="1">
    <source>
        <dbReference type="EMBL" id="KAF4037764.1"/>
    </source>
</evidence>
<gene>
    <name evidence="1" type="ORF">GN244_ATG10092</name>
    <name evidence="2" type="ORF">GN958_ATG06770</name>
</gene>
<keyword evidence="3" id="KW-1185">Reference proteome</keyword>
<evidence type="ECO:0000313" key="3">
    <source>
        <dbReference type="Proteomes" id="UP000602510"/>
    </source>
</evidence>
<dbReference type="EMBL" id="JAACNO010000916">
    <property type="protein sequence ID" value="KAF4144036.1"/>
    <property type="molecule type" value="Genomic_DNA"/>
</dbReference>
<dbReference type="Proteomes" id="UP000602510">
    <property type="component" value="Unassembled WGS sequence"/>
</dbReference>
<evidence type="ECO:0000313" key="2">
    <source>
        <dbReference type="EMBL" id="KAF4144036.1"/>
    </source>
</evidence>
<protein>
    <submittedName>
        <fullName evidence="1">Uncharacterized protein</fullName>
    </submittedName>
</protein>